<keyword evidence="3" id="KW-0378">Hydrolase</keyword>
<dbReference type="Pfam" id="PF00782">
    <property type="entry name" value="DSPc"/>
    <property type="match status" value="1"/>
</dbReference>
<dbReference type="InterPro" id="IPR029021">
    <property type="entry name" value="Prot-tyrosine_phosphatase-like"/>
</dbReference>
<sequence>MDQVIPGLWIGDLPSAQNTELLKGHGIYSILSAMRGRIQIKETFIRHQILLDDSEDEDVLVHLLPSIHFIQEELDKGRGVLVHCQAGITCAGRSSTIVAAYLMHTRDLDTNSALELIRKVRPNVEPNQNFLRQLEIFHQSHYKVSRKEKVTRMYYMERTTQELLNGDGSQVEANMFAKVPETPGGPRRRIRCKMCREELATREHMLDHGQLGPPTPAVLSPATSRRSSTNQPTTIRRPSIPSGQTRNTAASDPRARRLSLLGLGGLGGLGGSLSMSALDSAVSDDESDHGAPTNASHFGGDMKRRLSGTKTPPSLPQITETPKETSPTVELSAEKQVNQEGLSTNGEEKAEKDVSVDSHAAGIQTWMETARLIGRRMSNTIITPAGDKKPEANGGVDGGGPDKPQMTSLISPTELAAQLYSNPKLAALRTPSGVGAPKTTPISPPILLNAKCSGYFVEPMDWMESFLAAGEVAGKIVCPNKKCGAKLGNYDWAGVKCGCKEWVVPGFCINRSKVDEIVV</sequence>
<evidence type="ECO:0000259" key="7">
    <source>
        <dbReference type="PROSITE" id="PS50056"/>
    </source>
</evidence>
<dbReference type="GO" id="GO:0008138">
    <property type="term" value="F:protein tyrosine/serine/threonine phosphatase activity"/>
    <property type="evidence" value="ECO:0007669"/>
    <property type="project" value="TreeGrafter"/>
</dbReference>
<dbReference type="GO" id="GO:0005634">
    <property type="term" value="C:nucleus"/>
    <property type="evidence" value="ECO:0007669"/>
    <property type="project" value="TreeGrafter"/>
</dbReference>
<accession>A0A0C2WK73</accession>
<dbReference type="Proteomes" id="UP000054549">
    <property type="component" value="Unassembled WGS sequence"/>
</dbReference>
<dbReference type="PROSITE" id="PS50054">
    <property type="entry name" value="TYR_PHOSPHATASE_DUAL"/>
    <property type="match status" value="1"/>
</dbReference>
<dbReference type="SUPFAM" id="SSF52799">
    <property type="entry name" value="(Phosphotyrosine protein) phosphatases II"/>
    <property type="match status" value="1"/>
</dbReference>
<comment type="similarity">
    <text evidence="1">Belongs to the protein-tyrosine phosphatase family. Non-receptor class dual specificity subfamily.</text>
</comment>
<dbReference type="EC" id="3.1.3.48" evidence="2"/>
<dbReference type="PANTHER" id="PTHR45848:SF4">
    <property type="entry name" value="DUAL SPECIFICITY PROTEIN PHOSPHATASE 12"/>
    <property type="match status" value="1"/>
</dbReference>
<feature type="region of interest" description="Disordered" evidence="5">
    <location>
        <begin position="382"/>
        <end position="408"/>
    </location>
</feature>
<feature type="region of interest" description="Disordered" evidence="5">
    <location>
        <begin position="280"/>
        <end position="357"/>
    </location>
</feature>
<feature type="compositionally biased region" description="Polar residues" evidence="5">
    <location>
        <begin position="308"/>
        <end position="345"/>
    </location>
</feature>
<dbReference type="InParanoid" id="A0A0C2WK73"/>
<organism evidence="8 9">
    <name type="scientific">Amanita muscaria (strain Koide BX008)</name>
    <dbReference type="NCBI Taxonomy" id="946122"/>
    <lineage>
        <taxon>Eukaryota</taxon>
        <taxon>Fungi</taxon>
        <taxon>Dikarya</taxon>
        <taxon>Basidiomycota</taxon>
        <taxon>Agaricomycotina</taxon>
        <taxon>Agaricomycetes</taxon>
        <taxon>Agaricomycetidae</taxon>
        <taxon>Agaricales</taxon>
        <taxon>Pluteineae</taxon>
        <taxon>Amanitaceae</taxon>
        <taxon>Amanita</taxon>
    </lineage>
</organism>
<dbReference type="AlphaFoldDB" id="A0A0C2WK73"/>
<feature type="domain" description="Tyrosine specific protein phosphatases" evidence="7">
    <location>
        <begin position="61"/>
        <end position="124"/>
    </location>
</feature>
<evidence type="ECO:0000256" key="3">
    <source>
        <dbReference type="ARBA" id="ARBA00022801"/>
    </source>
</evidence>
<dbReference type="InterPro" id="IPR000340">
    <property type="entry name" value="Dual-sp_phosphatase_cat-dom"/>
</dbReference>
<dbReference type="FunCoup" id="A0A0C2WK73">
    <property type="interactions" value="576"/>
</dbReference>
<dbReference type="GO" id="GO:0004725">
    <property type="term" value="F:protein tyrosine phosphatase activity"/>
    <property type="evidence" value="ECO:0007669"/>
    <property type="project" value="UniProtKB-EC"/>
</dbReference>
<proteinExistence type="inferred from homology"/>
<dbReference type="STRING" id="946122.A0A0C2WK73"/>
<dbReference type="Gene3D" id="3.90.190.10">
    <property type="entry name" value="Protein tyrosine phosphatase superfamily"/>
    <property type="match status" value="1"/>
</dbReference>
<protein>
    <recommendedName>
        <fullName evidence="2">protein-tyrosine-phosphatase</fullName>
        <ecNumber evidence="2">3.1.3.48</ecNumber>
    </recommendedName>
</protein>
<feature type="domain" description="Tyrosine-protein phosphatase" evidence="6">
    <location>
        <begin position="1"/>
        <end position="143"/>
    </location>
</feature>
<dbReference type="HOGENOM" id="CLU_023312_4_0_1"/>
<dbReference type="SMART" id="SM00195">
    <property type="entry name" value="DSPc"/>
    <property type="match status" value="1"/>
</dbReference>
<evidence type="ECO:0000256" key="4">
    <source>
        <dbReference type="ARBA" id="ARBA00022912"/>
    </source>
</evidence>
<dbReference type="InterPro" id="IPR000387">
    <property type="entry name" value="Tyr_Pase_dom"/>
</dbReference>
<evidence type="ECO:0000313" key="9">
    <source>
        <dbReference type="Proteomes" id="UP000054549"/>
    </source>
</evidence>
<evidence type="ECO:0000259" key="6">
    <source>
        <dbReference type="PROSITE" id="PS50054"/>
    </source>
</evidence>
<evidence type="ECO:0000256" key="5">
    <source>
        <dbReference type="SAM" id="MobiDB-lite"/>
    </source>
</evidence>
<name>A0A0C2WK73_AMAMK</name>
<reference evidence="8 9" key="1">
    <citation type="submission" date="2014-04" db="EMBL/GenBank/DDBJ databases">
        <title>Evolutionary Origins and Diversification of the Mycorrhizal Mutualists.</title>
        <authorList>
            <consortium name="DOE Joint Genome Institute"/>
            <consortium name="Mycorrhizal Genomics Consortium"/>
            <person name="Kohler A."/>
            <person name="Kuo A."/>
            <person name="Nagy L.G."/>
            <person name="Floudas D."/>
            <person name="Copeland A."/>
            <person name="Barry K.W."/>
            <person name="Cichocki N."/>
            <person name="Veneault-Fourrey C."/>
            <person name="LaButti K."/>
            <person name="Lindquist E.A."/>
            <person name="Lipzen A."/>
            <person name="Lundell T."/>
            <person name="Morin E."/>
            <person name="Murat C."/>
            <person name="Riley R."/>
            <person name="Ohm R."/>
            <person name="Sun H."/>
            <person name="Tunlid A."/>
            <person name="Henrissat B."/>
            <person name="Grigoriev I.V."/>
            <person name="Hibbett D.S."/>
            <person name="Martin F."/>
        </authorList>
    </citation>
    <scope>NUCLEOTIDE SEQUENCE [LARGE SCALE GENOMIC DNA]</scope>
    <source>
        <strain evidence="8 9">Koide BX008</strain>
    </source>
</reference>
<keyword evidence="9" id="KW-1185">Reference proteome</keyword>
<evidence type="ECO:0000313" key="8">
    <source>
        <dbReference type="EMBL" id="KIL57081.1"/>
    </source>
</evidence>
<dbReference type="PROSITE" id="PS50056">
    <property type="entry name" value="TYR_PHOSPHATASE_2"/>
    <property type="match status" value="1"/>
</dbReference>
<dbReference type="InterPro" id="IPR020422">
    <property type="entry name" value="TYR_PHOSPHATASE_DUAL_dom"/>
</dbReference>
<feature type="compositionally biased region" description="Polar residues" evidence="5">
    <location>
        <begin position="221"/>
        <end position="250"/>
    </location>
</feature>
<dbReference type="CDD" id="cd14498">
    <property type="entry name" value="DSP"/>
    <property type="match status" value="1"/>
</dbReference>
<dbReference type="OrthoDB" id="2017893at2759"/>
<dbReference type="PANTHER" id="PTHR45848">
    <property type="entry name" value="DUAL SPECIFICITY PROTEIN PHOSPHATASE 12 FAMILY MEMBER"/>
    <property type="match status" value="1"/>
</dbReference>
<feature type="region of interest" description="Disordered" evidence="5">
    <location>
        <begin position="205"/>
        <end position="255"/>
    </location>
</feature>
<evidence type="ECO:0000256" key="2">
    <source>
        <dbReference type="ARBA" id="ARBA00013064"/>
    </source>
</evidence>
<evidence type="ECO:0000256" key="1">
    <source>
        <dbReference type="ARBA" id="ARBA00008601"/>
    </source>
</evidence>
<gene>
    <name evidence="8" type="ORF">M378DRAFT_181742</name>
</gene>
<dbReference type="EMBL" id="KN818383">
    <property type="protein sequence ID" value="KIL57081.1"/>
    <property type="molecule type" value="Genomic_DNA"/>
</dbReference>
<keyword evidence="4" id="KW-0904">Protein phosphatase</keyword>
<feature type="compositionally biased region" description="Basic and acidic residues" evidence="5">
    <location>
        <begin position="346"/>
        <end position="356"/>
    </location>
</feature>